<dbReference type="Proteomes" id="UP000182344">
    <property type="component" value="Unassembled WGS sequence"/>
</dbReference>
<evidence type="ECO:0000256" key="1">
    <source>
        <dbReference type="ARBA" id="ARBA00022664"/>
    </source>
</evidence>
<evidence type="ECO:0000256" key="2">
    <source>
        <dbReference type="ARBA" id="ARBA00022884"/>
    </source>
</evidence>
<keyword evidence="1" id="KW-0507">mRNA processing</keyword>
<evidence type="ECO:0000256" key="3">
    <source>
        <dbReference type="ARBA" id="ARBA00023187"/>
    </source>
</evidence>
<dbReference type="EMBL" id="MNZO01000051">
    <property type="protein sequence ID" value="OIP86481.1"/>
    <property type="molecule type" value="Genomic_DNA"/>
</dbReference>
<name>A0A1J5HMY0_9BACT</name>
<dbReference type="STRING" id="1805376.AUK05_03550"/>
<sequence>MSKEPNKRLFVGALPFKYTEGEMLSLFAPFGRIIALRIIHNQWGKSRGLGYVEYDELQSAVNAKHELHNYAVEPERTIIVDFAQPDPYLTPEGAARHIEALSRKKKKRPSTEFIPPKPISVDGNEKPVFRPKSFYEHQRPTLFKSRNFHAKVGAKFSSRTKSKSSR</sequence>
<dbReference type="CDD" id="cd00590">
    <property type="entry name" value="RRM_SF"/>
    <property type="match status" value="1"/>
</dbReference>
<evidence type="ECO:0000256" key="4">
    <source>
        <dbReference type="SAM" id="MobiDB-lite"/>
    </source>
</evidence>
<dbReference type="SMART" id="SM00360">
    <property type="entry name" value="RRM"/>
    <property type="match status" value="1"/>
</dbReference>
<dbReference type="PANTHER" id="PTHR48028">
    <property type="entry name" value="GLYCINE-RICH RNA-BINDING PROTEIN RZ1A"/>
    <property type="match status" value="1"/>
</dbReference>
<feature type="domain" description="RRM" evidence="5">
    <location>
        <begin position="7"/>
        <end position="85"/>
    </location>
</feature>
<keyword evidence="3" id="KW-0508">mRNA splicing</keyword>
<dbReference type="AlphaFoldDB" id="A0A1J5HMY0"/>
<proteinExistence type="predicted"/>
<evidence type="ECO:0000313" key="6">
    <source>
        <dbReference type="EMBL" id="OIP86481.1"/>
    </source>
</evidence>
<dbReference type="GO" id="GO:0006397">
    <property type="term" value="P:mRNA processing"/>
    <property type="evidence" value="ECO:0007669"/>
    <property type="project" value="UniProtKB-KW"/>
</dbReference>
<protein>
    <recommendedName>
        <fullName evidence="5">RRM domain-containing protein</fullName>
    </recommendedName>
</protein>
<dbReference type="InterPro" id="IPR012677">
    <property type="entry name" value="Nucleotide-bd_a/b_plait_sf"/>
</dbReference>
<dbReference type="SUPFAM" id="SSF54928">
    <property type="entry name" value="RNA-binding domain, RBD"/>
    <property type="match status" value="1"/>
</dbReference>
<dbReference type="Pfam" id="PF00076">
    <property type="entry name" value="RRM_1"/>
    <property type="match status" value="1"/>
</dbReference>
<reference evidence="6 7" key="1">
    <citation type="journal article" date="2016" name="Environ. Microbiol.">
        <title>Genomic resolution of a cold subsurface aquifer community provides metabolic insights for novel microbes adapted to high CO concentrations.</title>
        <authorList>
            <person name="Probst A.J."/>
            <person name="Castelle C.J."/>
            <person name="Singh A."/>
            <person name="Brown C.T."/>
            <person name="Anantharaman K."/>
            <person name="Sharon I."/>
            <person name="Hug L.A."/>
            <person name="Burstein D."/>
            <person name="Emerson J.B."/>
            <person name="Thomas B.C."/>
            <person name="Banfield J.F."/>
        </authorList>
    </citation>
    <scope>NUCLEOTIDE SEQUENCE [LARGE SCALE GENOMIC DNA]</scope>
    <source>
        <strain evidence="6">CG2_30_35_20</strain>
    </source>
</reference>
<dbReference type="GO" id="GO:0003723">
    <property type="term" value="F:RNA binding"/>
    <property type="evidence" value="ECO:0007669"/>
    <property type="project" value="UniProtKB-KW"/>
</dbReference>
<dbReference type="InterPro" id="IPR035979">
    <property type="entry name" value="RBD_domain_sf"/>
</dbReference>
<dbReference type="PROSITE" id="PS50102">
    <property type="entry name" value="RRM"/>
    <property type="match status" value="1"/>
</dbReference>
<gene>
    <name evidence="6" type="ORF">AUK05_03550</name>
</gene>
<comment type="caution">
    <text evidence="6">The sequence shown here is derived from an EMBL/GenBank/DDBJ whole genome shotgun (WGS) entry which is preliminary data.</text>
</comment>
<evidence type="ECO:0000259" key="5">
    <source>
        <dbReference type="PROSITE" id="PS50102"/>
    </source>
</evidence>
<evidence type="ECO:0000313" key="7">
    <source>
        <dbReference type="Proteomes" id="UP000182344"/>
    </source>
</evidence>
<dbReference type="InterPro" id="IPR000504">
    <property type="entry name" value="RRM_dom"/>
</dbReference>
<dbReference type="GO" id="GO:0008380">
    <property type="term" value="P:RNA splicing"/>
    <property type="evidence" value="ECO:0007669"/>
    <property type="project" value="UniProtKB-KW"/>
</dbReference>
<feature type="region of interest" description="Disordered" evidence="4">
    <location>
        <begin position="101"/>
        <end position="125"/>
    </location>
</feature>
<dbReference type="PANTHER" id="PTHR48028:SF4">
    <property type="entry name" value="SC35-LIKE SPLICING FACTOR"/>
    <property type="match status" value="1"/>
</dbReference>
<accession>A0A1J5HMY0</accession>
<keyword evidence="2" id="KW-0694">RNA-binding</keyword>
<dbReference type="Gene3D" id="3.30.70.330">
    <property type="match status" value="1"/>
</dbReference>
<dbReference type="InterPro" id="IPR051106">
    <property type="entry name" value="RNA-bind/splicing_reg"/>
</dbReference>
<organism evidence="6 7">
    <name type="scientific">Candidatus Shapirobacteria bacterium CG2_30_35_20</name>
    <dbReference type="NCBI Taxonomy" id="1805376"/>
    <lineage>
        <taxon>Bacteria</taxon>
        <taxon>Candidatus Shapironibacteriota</taxon>
    </lineage>
</organism>